<proteinExistence type="predicted"/>
<evidence type="ECO:0000313" key="3">
    <source>
        <dbReference type="Proteomes" id="UP000274756"/>
    </source>
</evidence>
<dbReference type="EMBL" id="UYYG01001163">
    <property type="protein sequence ID" value="VDN57895.1"/>
    <property type="molecule type" value="Genomic_DNA"/>
</dbReference>
<name>A0A0N4U9T1_DRAME</name>
<dbReference type="AlphaFoldDB" id="A0A0N4U9T1"/>
<gene>
    <name evidence="1" type="ORF">DME_LOCUS7868</name>
</gene>
<dbReference type="Proteomes" id="UP000274756">
    <property type="component" value="Unassembled WGS sequence"/>
</dbReference>
<organism evidence="2 4">
    <name type="scientific">Dracunculus medinensis</name>
    <name type="common">Guinea worm</name>
    <dbReference type="NCBI Taxonomy" id="318479"/>
    <lineage>
        <taxon>Eukaryota</taxon>
        <taxon>Metazoa</taxon>
        <taxon>Ecdysozoa</taxon>
        <taxon>Nematoda</taxon>
        <taxon>Chromadorea</taxon>
        <taxon>Rhabditida</taxon>
        <taxon>Spirurina</taxon>
        <taxon>Dracunculoidea</taxon>
        <taxon>Dracunculidae</taxon>
        <taxon>Dracunculus</taxon>
    </lineage>
</organism>
<dbReference type="WBParaSite" id="DME_0000386301-mRNA-1">
    <property type="protein sequence ID" value="DME_0000386301-mRNA-1"/>
    <property type="gene ID" value="DME_0000386301"/>
</dbReference>
<reference evidence="4" key="1">
    <citation type="submission" date="2017-02" db="UniProtKB">
        <authorList>
            <consortium name="WormBaseParasite"/>
        </authorList>
    </citation>
    <scope>IDENTIFICATION</scope>
</reference>
<accession>A0A0N4U9T1</accession>
<dbReference type="Proteomes" id="UP000038040">
    <property type="component" value="Unplaced"/>
</dbReference>
<evidence type="ECO:0000313" key="4">
    <source>
        <dbReference type="WBParaSite" id="DME_0000386301-mRNA-1"/>
    </source>
</evidence>
<evidence type="ECO:0000313" key="1">
    <source>
        <dbReference type="EMBL" id="VDN57895.1"/>
    </source>
</evidence>
<evidence type="ECO:0000313" key="2">
    <source>
        <dbReference type="Proteomes" id="UP000038040"/>
    </source>
</evidence>
<sequence>MPNSILKLKLVAGNGIINQKFVFRFVSSESDGGKLSPRARKRRRLAGALAFHPGGRLLRASAAANHARDWCFESDPQGPPVRLFPQAAVR</sequence>
<reference evidence="1 3" key="2">
    <citation type="submission" date="2018-11" db="EMBL/GenBank/DDBJ databases">
        <authorList>
            <consortium name="Pathogen Informatics"/>
        </authorList>
    </citation>
    <scope>NUCLEOTIDE SEQUENCE [LARGE SCALE GENOMIC DNA]</scope>
</reference>
<keyword evidence="3" id="KW-1185">Reference proteome</keyword>
<protein>
    <submittedName>
        <fullName evidence="1 4">Uncharacterized protein</fullName>
    </submittedName>
</protein>